<dbReference type="EMBL" id="OX596093">
    <property type="protein sequence ID" value="CAN0572107.1"/>
    <property type="molecule type" value="Genomic_DNA"/>
</dbReference>
<organism evidence="1 2">
    <name type="scientific">Rangifer tarandus platyrhynchus</name>
    <name type="common">Svalbard reindeer</name>
    <dbReference type="NCBI Taxonomy" id="3082113"/>
    <lineage>
        <taxon>Eukaryota</taxon>
        <taxon>Metazoa</taxon>
        <taxon>Chordata</taxon>
        <taxon>Craniata</taxon>
        <taxon>Vertebrata</taxon>
        <taxon>Euteleostomi</taxon>
        <taxon>Mammalia</taxon>
        <taxon>Eutheria</taxon>
        <taxon>Laurasiatheria</taxon>
        <taxon>Artiodactyla</taxon>
        <taxon>Ruminantia</taxon>
        <taxon>Pecora</taxon>
        <taxon>Cervidae</taxon>
        <taxon>Odocoileinae</taxon>
        <taxon>Rangifer</taxon>
    </lineage>
</organism>
<protein>
    <submittedName>
        <fullName evidence="1">Uncharacterized protein</fullName>
    </submittedName>
</protein>
<evidence type="ECO:0000313" key="1">
    <source>
        <dbReference type="EMBL" id="CAN0572107.1"/>
    </source>
</evidence>
<evidence type="ECO:0000313" key="2">
    <source>
        <dbReference type="Proteomes" id="UP001162501"/>
    </source>
</evidence>
<reference evidence="1" key="1">
    <citation type="submission" date="2023-05" db="EMBL/GenBank/DDBJ databases">
        <authorList>
            <consortium name="ELIXIR-Norway"/>
        </authorList>
    </citation>
    <scope>NUCLEOTIDE SEQUENCE</scope>
</reference>
<reference evidence="1" key="2">
    <citation type="submission" date="2025-03" db="EMBL/GenBank/DDBJ databases">
        <authorList>
            <consortium name="ELIXIR-Norway"/>
            <consortium name="Elixir Norway"/>
        </authorList>
    </citation>
    <scope>NUCLEOTIDE SEQUENCE</scope>
</reference>
<sequence>MVSVSGAQFNEPSSRVPALLTTVGSTSANAEDAGSIGRRNNCFILWHKVSERSDSVWTVKLEQGEKSSGELSALHTLTPGYLLLSCRWPAGFYSARSQHPCLTPAARPALLSCESEGGLGESAWSPSVHGWKVRELTSQARA</sequence>
<name>A0AC60A9Q7_RANTA</name>
<gene>
    <name evidence="1" type="ORF">MRATA1EN22A_LOCUS28418</name>
</gene>
<proteinExistence type="predicted"/>
<accession>A0AC60A9Q7</accession>
<dbReference type="Proteomes" id="UP001162501">
    <property type="component" value="Chromosome 9"/>
</dbReference>